<comment type="caution">
    <text evidence="3">The sequence shown here is derived from an EMBL/GenBank/DDBJ whole genome shotgun (WGS) entry which is preliminary data.</text>
</comment>
<evidence type="ECO:0000313" key="3">
    <source>
        <dbReference type="EMBL" id="OMP67799.1"/>
    </source>
</evidence>
<dbReference type="PANTHER" id="PTHR42834:SF1">
    <property type="entry name" value="ENDONUCLEASE_EXONUCLEASE_PHOSPHATASE FAMILY PROTEIN (AFU_ORTHOLOGUE AFUA_3G09210)"/>
    <property type="match status" value="1"/>
</dbReference>
<keyword evidence="4" id="KW-1185">Reference proteome</keyword>
<accession>A0A1V2A9X3</accession>
<dbReference type="Proteomes" id="UP000188613">
    <property type="component" value="Unassembled WGS sequence"/>
</dbReference>
<dbReference type="Pfam" id="PF19886">
    <property type="entry name" value="DUF6359"/>
    <property type="match status" value="1"/>
</dbReference>
<dbReference type="CDD" id="cd04486">
    <property type="entry name" value="YhcR_OBF_like"/>
    <property type="match status" value="1"/>
</dbReference>
<dbReference type="SUPFAM" id="SSF56219">
    <property type="entry name" value="DNase I-like"/>
    <property type="match status" value="1"/>
</dbReference>
<name>A0A1V2A9X3_9BACI</name>
<dbReference type="Gene3D" id="3.60.10.10">
    <property type="entry name" value="Endonuclease/exonuclease/phosphatase"/>
    <property type="match status" value="1"/>
</dbReference>
<sequence>MFVNIFLIFCKNPFSKLKVTYNEYDLDKNVNYSKGDRWMKKMGQVFAACIFMIGALTPFSHSANAAAITVGDAITNNSGTATVEGYIVGYTLSKDSYTTEHDRFQTTNIAIADSVLETDPANIMPIQLTPSVRPGINLVENPDNIGKKVRITGSLEAYFGEPGLKNPESVMLIDSIEPEAPVEALDIHDIQGAGHISSYNNVHVKNVEGVVTHVVDRNNFYMQSIEPDDNDDTSEGILVYKKSHGRQKGDLLSVNGIVKEWVLAGYSEKLQTDLPVTEINADTIVIKESGHVLPAAVVINKDRLIPTEVIDNDQFRHFDPEEDGIDFFESLEGMLVQVNNPKVIAPQKYGEVVVLPENAETNTRAGGLRISAEDYNPERLHLDLNDEYFVAKTGDYFAGNVTGVVSYGYSNYKMLVEDVPALVEGGLKPEETMLHSTKDGLTIASYNLENYSAASSNDKTNRLAAGIVNSMKSPDIIAVTEVQDNDGPVDSGTTDAAQSAAKLITAMEALGGPAYVYTDVAPEDKMDGGQPGGNIRVGFLYNPGRVQLAEGMKGKATESAEFVNGRLTLNPGRIDPENTAFEDSRKPVAAQFIFNEERVIVVANHFNSKGGDQPLFGKNQPLVASSEIQRKNMAAVVNGFVKKVKASDPDANVVLAGDFNDFEFTESLSVLKGSELTNMIDRVPAEERFTYSYQGNSQVLDHILVTNNMAEMTEVDIVHTNSSFMDEHGRASDHDPIVIRTTFAADENIQYIEGKKKEKKLIVAKPGIHLDIDKDARFRDGIVVKHSATLQGEGLKYNVVIISTPQRGQVIDFRGAEVKEVRLDTKRKVEFIGAENVKKWTNSKAKKTKKPAS</sequence>
<dbReference type="GO" id="GO:0003824">
    <property type="term" value="F:catalytic activity"/>
    <property type="evidence" value="ECO:0007669"/>
    <property type="project" value="InterPro"/>
</dbReference>
<dbReference type="EMBL" id="MSFI01000008">
    <property type="protein sequence ID" value="OMP67799.1"/>
    <property type="molecule type" value="Genomic_DNA"/>
</dbReference>
<dbReference type="InterPro" id="IPR005135">
    <property type="entry name" value="Endo/exonuclease/phosphatase"/>
</dbReference>
<dbReference type="STRING" id="1714355.BTO28_04755"/>
<dbReference type="Pfam" id="PF19580">
    <property type="entry name" value="Exo_endo_phos_3"/>
    <property type="match status" value="1"/>
</dbReference>
<organism evidence="3 4">
    <name type="scientific">Domibacillus epiphyticus</name>
    <dbReference type="NCBI Taxonomy" id="1714355"/>
    <lineage>
        <taxon>Bacteria</taxon>
        <taxon>Bacillati</taxon>
        <taxon>Bacillota</taxon>
        <taxon>Bacilli</taxon>
        <taxon>Bacillales</taxon>
        <taxon>Bacillaceae</taxon>
        <taxon>Domibacillus</taxon>
    </lineage>
</organism>
<gene>
    <name evidence="3" type="ORF">BTO28_04755</name>
</gene>
<evidence type="ECO:0000259" key="1">
    <source>
        <dbReference type="Pfam" id="PF19580"/>
    </source>
</evidence>
<feature type="domain" description="Endonuclease/exonuclease/phosphatase" evidence="1">
    <location>
        <begin position="588"/>
        <end position="714"/>
    </location>
</feature>
<protein>
    <recommendedName>
        <fullName evidence="5">Endonuclease</fullName>
    </recommendedName>
</protein>
<dbReference type="InterPro" id="IPR036691">
    <property type="entry name" value="Endo/exonu/phosph_ase_sf"/>
</dbReference>
<dbReference type="AlphaFoldDB" id="A0A1V2A9X3"/>
<evidence type="ECO:0000313" key="4">
    <source>
        <dbReference type="Proteomes" id="UP000188613"/>
    </source>
</evidence>
<dbReference type="InterPro" id="IPR045939">
    <property type="entry name" value="YhcR_N"/>
</dbReference>
<proteinExistence type="predicted"/>
<evidence type="ECO:0000259" key="2">
    <source>
        <dbReference type="Pfam" id="PF19886"/>
    </source>
</evidence>
<evidence type="ECO:0008006" key="5">
    <source>
        <dbReference type="Google" id="ProtNLM"/>
    </source>
</evidence>
<feature type="domain" description="Endonuclease YhcR N-terminal" evidence="2">
    <location>
        <begin position="68"/>
        <end position="170"/>
    </location>
</feature>
<dbReference type="PANTHER" id="PTHR42834">
    <property type="entry name" value="ENDONUCLEASE/EXONUCLEASE/PHOSPHATASE FAMILY PROTEIN (AFU_ORTHOLOGUE AFUA_3G09210)"/>
    <property type="match status" value="1"/>
</dbReference>
<reference evidence="3 4" key="1">
    <citation type="submission" date="2016-12" db="EMBL/GenBank/DDBJ databases">
        <title>Domibacillus sp. SAB 38T whole genome sequencing.</title>
        <authorList>
            <person name="Verma A."/>
            <person name="Ojha A.K."/>
            <person name="Krishnamurthi S."/>
        </authorList>
    </citation>
    <scope>NUCLEOTIDE SEQUENCE [LARGE SCALE GENOMIC DNA]</scope>
    <source>
        <strain evidence="3 4">SAB 38</strain>
    </source>
</reference>